<comment type="similarity">
    <text evidence="2">Belongs to the fungal hydrophobin family.</text>
</comment>
<dbReference type="EMBL" id="VIFY01000146">
    <property type="protein sequence ID" value="TQB69579.1"/>
    <property type="molecule type" value="Genomic_DNA"/>
</dbReference>
<dbReference type="GO" id="GO:0005199">
    <property type="term" value="F:structural constituent of cell wall"/>
    <property type="evidence" value="ECO:0007669"/>
    <property type="project" value="InterPro"/>
</dbReference>
<name>A0A507QM41_MONPU</name>
<dbReference type="InterPro" id="IPR001338">
    <property type="entry name" value="Class_I_Hydrophobin"/>
</dbReference>
<protein>
    <recommendedName>
        <fullName evidence="2">Hydrophobin</fullName>
    </recommendedName>
</protein>
<keyword evidence="4" id="KW-1185">Reference proteome</keyword>
<accession>A0A507QM41</accession>
<dbReference type="OrthoDB" id="4225815at2759"/>
<feature type="chain" id="PRO_5021509728" description="Hydrophobin" evidence="2">
    <location>
        <begin position="19"/>
        <end position="114"/>
    </location>
</feature>
<feature type="signal peptide" evidence="2">
    <location>
        <begin position="1"/>
        <end position="18"/>
    </location>
</feature>
<comment type="caution">
    <text evidence="3">The sequence shown here is derived from an EMBL/GenBank/DDBJ whole genome shotgun (WGS) entry which is preliminary data.</text>
</comment>
<keyword evidence="1 2" id="KW-1015">Disulfide bond</keyword>
<reference evidence="3 4" key="1">
    <citation type="submission" date="2019-06" db="EMBL/GenBank/DDBJ databases">
        <title>Wine fermentation using esterase from Monascus purpureus.</title>
        <authorList>
            <person name="Geng C."/>
            <person name="Zhang Y."/>
        </authorList>
    </citation>
    <scope>NUCLEOTIDE SEQUENCE [LARGE SCALE GENOMIC DNA]</scope>
    <source>
        <strain evidence="3">HQ1</strain>
    </source>
</reference>
<evidence type="ECO:0000256" key="2">
    <source>
        <dbReference type="RuleBase" id="RU365009"/>
    </source>
</evidence>
<keyword evidence="2" id="KW-0732">Signal</keyword>
<dbReference type="Proteomes" id="UP000319663">
    <property type="component" value="Unassembled WGS sequence"/>
</dbReference>
<sequence length="114" mass="11657">MKTSMLSVLAFTATMVSATAVPARKAQRDLTTIPTNATLDCIAPKLCCGTLTTPVDGLADGLLALLGINGAEVVGEVGLLCHPYDDTCKEEPSCCTEANVLSGVLALGCSKVDV</sequence>
<organism evidence="3 4">
    <name type="scientific">Monascus purpureus</name>
    <name type="common">Red mold</name>
    <name type="synonym">Monascus anka</name>
    <dbReference type="NCBI Taxonomy" id="5098"/>
    <lineage>
        <taxon>Eukaryota</taxon>
        <taxon>Fungi</taxon>
        <taxon>Dikarya</taxon>
        <taxon>Ascomycota</taxon>
        <taxon>Pezizomycotina</taxon>
        <taxon>Eurotiomycetes</taxon>
        <taxon>Eurotiomycetidae</taxon>
        <taxon>Eurotiales</taxon>
        <taxon>Aspergillaceae</taxon>
        <taxon>Monascus</taxon>
    </lineage>
</organism>
<dbReference type="AlphaFoldDB" id="A0A507QM41"/>
<gene>
    <name evidence="3" type="ORF">MPDQ_001660</name>
</gene>
<evidence type="ECO:0000313" key="3">
    <source>
        <dbReference type="EMBL" id="TQB69579.1"/>
    </source>
</evidence>
<proteinExistence type="inferred from homology"/>
<comment type="subcellular location">
    <subcellularLocation>
        <location evidence="2">Secreted</location>
        <location evidence="2">Cell wall</location>
    </subcellularLocation>
</comment>
<keyword evidence="2" id="KW-0134">Cell wall</keyword>
<evidence type="ECO:0000256" key="1">
    <source>
        <dbReference type="ARBA" id="ARBA00023157"/>
    </source>
</evidence>
<dbReference type="Pfam" id="PF01185">
    <property type="entry name" value="Hydrophobin"/>
    <property type="match status" value="1"/>
</dbReference>
<dbReference type="GO" id="GO:0009277">
    <property type="term" value="C:fungal-type cell wall"/>
    <property type="evidence" value="ECO:0007669"/>
    <property type="project" value="InterPro"/>
</dbReference>
<keyword evidence="2" id="KW-0964">Secreted</keyword>
<evidence type="ECO:0000313" key="4">
    <source>
        <dbReference type="Proteomes" id="UP000319663"/>
    </source>
</evidence>